<evidence type="ECO:0000313" key="2">
    <source>
        <dbReference type="EMBL" id="GBN54334.1"/>
    </source>
</evidence>
<reference evidence="1 3" key="1">
    <citation type="journal article" date="2019" name="Sci. Rep.">
        <title>Orb-weaving spider Araneus ventricosus genome elucidates the spidroin gene catalogue.</title>
        <authorList>
            <person name="Kono N."/>
            <person name="Nakamura H."/>
            <person name="Ohtoshi R."/>
            <person name="Moran D.A.P."/>
            <person name="Shinohara A."/>
            <person name="Yoshida Y."/>
            <person name="Fujiwara M."/>
            <person name="Mori M."/>
            <person name="Tomita M."/>
            <person name="Arakawa K."/>
        </authorList>
    </citation>
    <scope>NUCLEOTIDE SEQUENCE [LARGE SCALE GENOMIC DNA]</scope>
</reference>
<dbReference type="EMBL" id="BGPR01012065">
    <property type="protein sequence ID" value="GBN54334.1"/>
    <property type="molecule type" value="Genomic_DNA"/>
</dbReference>
<dbReference type="EMBL" id="BGPR01012021">
    <property type="protein sequence ID" value="GBN54122.1"/>
    <property type="molecule type" value="Genomic_DNA"/>
</dbReference>
<dbReference type="OrthoDB" id="6421953at2759"/>
<keyword evidence="3" id="KW-1185">Reference proteome</keyword>
<evidence type="ECO:0000313" key="3">
    <source>
        <dbReference type="Proteomes" id="UP000499080"/>
    </source>
</evidence>
<evidence type="ECO:0000313" key="1">
    <source>
        <dbReference type="EMBL" id="GBN54122.1"/>
    </source>
</evidence>
<organism evidence="1 3">
    <name type="scientific">Araneus ventricosus</name>
    <name type="common">Orbweaver spider</name>
    <name type="synonym">Epeira ventricosa</name>
    <dbReference type="NCBI Taxonomy" id="182803"/>
    <lineage>
        <taxon>Eukaryota</taxon>
        <taxon>Metazoa</taxon>
        <taxon>Ecdysozoa</taxon>
        <taxon>Arthropoda</taxon>
        <taxon>Chelicerata</taxon>
        <taxon>Arachnida</taxon>
        <taxon>Araneae</taxon>
        <taxon>Araneomorphae</taxon>
        <taxon>Entelegynae</taxon>
        <taxon>Araneoidea</taxon>
        <taxon>Araneidae</taxon>
        <taxon>Araneus</taxon>
    </lineage>
</organism>
<gene>
    <name evidence="1" type="ORF">AVEN_140425_1</name>
    <name evidence="2" type="ORF">AVEN_222481_1</name>
</gene>
<sequence>MGKSKEGIFSGDFAAKKEIDVPVAPCQGWINPCEFCDKRFGDWVEASEENLAKVPTKPGILMVGLRSKNSTEIVHITLNSCDIQKMGQSCVDYVKHHIADKKSKVTKAAIVCRWMTCKSTDVKDVIQLYAHWYNNGVLPRFLKSWPGLDILQKTDSLMFSDDLQKWCHPPKEPFWRKPKPLATKLAEEVKGCNWTQPCEICDMYFSPWKRLDDVVANGLAPDSDGLYMVSICYGKTREVVDIGYMGDILVNIKKSLQQYFLSTCSVLKRMELANRNAFYDVRWMVVTDPESDDACFLYAHWLNADASTGCSSYFIDYNFGKVQRKKKFIVRTRDRKWCYEIDAFKQVKESKAKHKKRILNDLREDMYFLNYGR</sequence>
<proteinExistence type="predicted"/>
<name>A0A4Y2PSM9_ARAVE</name>
<dbReference type="Proteomes" id="UP000499080">
    <property type="component" value="Unassembled WGS sequence"/>
</dbReference>
<protein>
    <submittedName>
        <fullName evidence="1">Uncharacterized protein</fullName>
    </submittedName>
</protein>
<comment type="caution">
    <text evidence="1">The sequence shown here is derived from an EMBL/GenBank/DDBJ whole genome shotgun (WGS) entry which is preliminary data.</text>
</comment>
<dbReference type="AlphaFoldDB" id="A0A4Y2PSM9"/>
<accession>A0A4Y2PSM9</accession>